<evidence type="ECO:0000313" key="2">
    <source>
        <dbReference type="EMBL" id="KOF03996.1"/>
    </source>
</evidence>
<dbReference type="PANTHER" id="PTHR43245:SF58">
    <property type="entry name" value="BLL5923 PROTEIN"/>
    <property type="match status" value="1"/>
</dbReference>
<dbReference type="Gene3D" id="3.40.50.720">
    <property type="entry name" value="NAD(P)-binding Rossmann-like Domain"/>
    <property type="match status" value="1"/>
</dbReference>
<feature type="domain" description="NAD-dependent epimerase/dehydratase" evidence="1">
    <location>
        <begin position="4"/>
        <end position="198"/>
    </location>
</feature>
<dbReference type="InterPro" id="IPR050177">
    <property type="entry name" value="Lipid_A_modif_metabolic_enz"/>
</dbReference>
<dbReference type="PATRIC" id="fig|1566026.4.peg.2379"/>
<gene>
    <name evidence="2" type="ORF">OB69_03050</name>
</gene>
<dbReference type="SUPFAM" id="SSF51735">
    <property type="entry name" value="NAD(P)-binding Rossmann-fold domains"/>
    <property type="match status" value="1"/>
</dbReference>
<dbReference type="AlphaFoldDB" id="A0A0L8AP19"/>
<proteinExistence type="predicted"/>
<dbReference type="InterPro" id="IPR036291">
    <property type="entry name" value="NAD(P)-bd_dom_sf"/>
</dbReference>
<protein>
    <recommendedName>
        <fullName evidence="1">NAD-dependent epimerase/dehydratase domain-containing protein</fullName>
    </recommendedName>
</protein>
<dbReference type="Pfam" id="PF01370">
    <property type="entry name" value="Epimerase"/>
    <property type="match status" value="1"/>
</dbReference>
<dbReference type="RefSeq" id="WP_053222219.1">
    <property type="nucleotide sequence ID" value="NZ_JSVA01000004.1"/>
</dbReference>
<reference evidence="3" key="1">
    <citation type="submission" date="2014-11" db="EMBL/GenBank/DDBJ databases">
        <title>Genome sequencing of Roseivirga sp. D-25.</title>
        <authorList>
            <person name="Selvaratnam C."/>
            <person name="Thevarajoo S."/>
            <person name="Goh K.M."/>
            <person name="Eee R."/>
            <person name="Chan K.-G."/>
            <person name="Chong C.S."/>
        </authorList>
    </citation>
    <scope>NUCLEOTIDE SEQUENCE [LARGE SCALE GENOMIC DNA]</scope>
    <source>
        <strain evidence="3">D-25</strain>
    </source>
</reference>
<dbReference type="EMBL" id="JSVA01000004">
    <property type="protein sequence ID" value="KOF03996.1"/>
    <property type="molecule type" value="Genomic_DNA"/>
</dbReference>
<dbReference type="PANTHER" id="PTHR43245">
    <property type="entry name" value="BIFUNCTIONAL POLYMYXIN RESISTANCE PROTEIN ARNA"/>
    <property type="match status" value="1"/>
</dbReference>
<accession>A0A0L8AP19</accession>
<dbReference type="InterPro" id="IPR001509">
    <property type="entry name" value="Epimerase_deHydtase"/>
</dbReference>
<name>A0A0L8AP19_9BACT</name>
<dbReference type="OrthoDB" id="1490291at2"/>
<organism evidence="2 3">
    <name type="scientific">Roseivirga seohaensis subsp. aquiponti</name>
    <dbReference type="NCBI Taxonomy" id="1566026"/>
    <lineage>
        <taxon>Bacteria</taxon>
        <taxon>Pseudomonadati</taxon>
        <taxon>Bacteroidota</taxon>
        <taxon>Cytophagia</taxon>
        <taxon>Cytophagales</taxon>
        <taxon>Roseivirgaceae</taxon>
        <taxon>Roseivirga</taxon>
    </lineage>
</organism>
<dbReference type="Proteomes" id="UP000036908">
    <property type="component" value="Unassembled WGS sequence"/>
</dbReference>
<comment type="caution">
    <text evidence="2">The sequence shown here is derived from an EMBL/GenBank/DDBJ whole genome shotgun (WGS) entry which is preliminary data.</text>
</comment>
<evidence type="ECO:0000259" key="1">
    <source>
        <dbReference type="Pfam" id="PF01370"/>
    </source>
</evidence>
<keyword evidence="3" id="KW-1185">Reference proteome</keyword>
<evidence type="ECO:0000313" key="3">
    <source>
        <dbReference type="Proteomes" id="UP000036908"/>
    </source>
</evidence>
<sequence length="284" mass="31958">MKEVLVTGASGFVGQLFCVKNKDRYIIKTVSLQNIKVKDLDLSSVDVILHLAGIAHRMEKTDDSLYYDVNYELTKELATAAKAANVGHFLFVSTIKVYGDEYELLTPDTECRPNDAYGKSKLLAEEALKGLESEDFKVSIVRPPLIYGQGVKGNMKKLIALVERRKYIPFGNINNLRSMVGVDNFVALLDRVIETRKSGTFLIQDTEPVSTSRLISEISKAKNINVKLISIPRVMRFTIKKIAPEIYKRLFGSLIVDDSATRNILNFEPPYSFEEGVRLMVKNN</sequence>